<dbReference type="NCBIfam" id="TIGR01262">
    <property type="entry name" value="maiA"/>
    <property type="match status" value="1"/>
</dbReference>
<evidence type="ECO:0000313" key="4">
    <source>
        <dbReference type="EMBL" id="MBB3190137.1"/>
    </source>
</evidence>
<keyword evidence="5" id="KW-1185">Reference proteome</keyword>
<accession>A0A839VBQ1</accession>
<dbReference type="GO" id="GO:0006749">
    <property type="term" value="P:glutathione metabolic process"/>
    <property type="evidence" value="ECO:0007669"/>
    <property type="project" value="TreeGrafter"/>
</dbReference>
<dbReference type="PROSITE" id="PS50404">
    <property type="entry name" value="GST_NTER"/>
    <property type="match status" value="1"/>
</dbReference>
<dbReference type="PANTHER" id="PTHR42673">
    <property type="entry name" value="MALEYLACETOACETATE ISOMERASE"/>
    <property type="match status" value="1"/>
</dbReference>
<gene>
    <name evidence="4" type="ORF">FHR94_001368</name>
</gene>
<protein>
    <submittedName>
        <fullName evidence="4">Maleylacetoacetate isomerase</fullName>
    </submittedName>
</protein>
<evidence type="ECO:0000313" key="5">
    <source>
        <dbReference type="Proteomes" id="UP000547614"/>
    </source>
</evidence>
<dbReference type="PANTHER" id="PTHR42673:SF21">
    <property type="entry name" value="GLUTATHIONE S-TRANSFERASE YFCF"/>
    <property type="match status" value="1"/>
</dbReference>
<dbReference type="GO" id="GO:0006559">
    <property type="term" value="P:L-phenylalanine catabolic process"/>
    <property type="evidence" value="ECO:0007669"/>
    <property type="project" value="TreeGrafter"/>
</dbReference>
<dbReference type="EMBL" id="JACHXP010000005">
    <property type="protein sequence ID" value="MBB3190137.1"/>
    <property type="molecule type" value="Genomic_DNA"/>
</dbReference>
<dbReference type="Pfam" id="PF13417">
    <property type="entry name" value="GST_N_3"/>
    <property type="match status" value="1"/>
</dbReference>
<dbReference type="GO" id="GO:0004364">
    <property type="term" value="F:glutathione transferase activity"/>
    <property type="evidence" value="ECO:0007669"/>
    <property type="project" value="TreeGrafter"/>
</dbReference>
<dbReference type="CDD" id="cd03191">
    <property type="entry name" value="GST_C_Zeta"/>
    <property type="match status" value="1"/>
</dbReference>
<dbReference type="InterPro" id="IPR034330">
    <property type="entry name" value="GST_Zeta_C"/>
</dbReference>
<dbReference type="InterPro" id="IPR040079">
    <property type="entry name" value="Glutathione_S-Trfase"/>
</dbReference>
<dbReference type="Gene3D" id="1.20.1050.10">
    <property type="match status" value="1"/>
</dbReference>
<name>A0A839VBQ1_9GAMM</name>
<organism evidence="4 5">
    <name type="scientific">Halomonas cerina</name>
    <dbReference type="NCBI Taxonomy" id="447424"/>
    <lineage>
        <taxon>Bacteria</taxon>
        <taxon>Pseudomonadati</taxon>
        <taxon>Pseudomonadota</taxon>
        <taxon>Gammaproteobacteria</taxon>
        <taxon>Oceanospirillales</taxon>
        <taxon>Halomonadaceae</taxon>
        <taxon>Halomonas</taxon>
    </lineage>
</organism>
<sequence length="214" mass="23997">MTTLYGYFRSSAAYRVRIALNLKGLAYEPALINLVKGEQRSDDYRARNPQGLVPLLETDDGIRLTQSLAICEYLEERYPTPALLPHTPEERARVRALAQLVASEIHPLNNLKVLKYLVHELKVGDEAKTAWYRHWITEGFDALEAMLTLEAGSGEFCHGDAPTLADLCLVPQVYNAERFECDLSAYPRIQRITANCRALPAFQQAAPEAQPDAP</sequence>
<evidence type="ECO:0000259" key="2">
    <source>
        <dbReference type="PROSITE" id="PS50404"/>
    </source>
</evidence>
<feature type="domain" description="GST N-terminal" evidence="2">
    <location>
        <begin position="1"/>
        <end position="82"/>
    </location>
</feature>
<dbReference type="SFLD" id="SFLDS00019">
    <property type="entry name" value="Glutathione_Transferase_(cytos"/>
    <property type="match status" value="1"/>
</dbReference>
<dbReference type="SUPFAM" id="SSF52833">
    <property type="entry name" value="Thioredoxin-like"/>
    <property type="match status" value="1"/>
</dbReference>
<evidence type="ECO:0000256" key="1">
    <source>
        <dbReference type="ARBA" id="ARBA00010007"/>
    </source>
</evidence>
<dbReference type="FunFam" id="1.20.1050.10:FF:000017">
    <property type="entry name" value="Maleylacetoacetate isomerase"/>
    <property type="match status" value="1"/>
</dbReference>
<dbReference type="GO" id="GO:0005737">
    <property type="term" value="C:cytoplasm"/>
    <property type="evidence" value="ECO:0007669"/>
    <property type="project" value="InterPro"/>
</dbReference>
<keyword evidence="4" id="KW-0413">Isomerase</keyword>
<evidence type="ECO:0000259" key="3">
    <source>
        <dbReference type="PROSITE" id="PS50405"/>
    </source>
</evidence>
<dbReference type="PROSITE" id="PS50405">
    <property type="entry name" value="GST_CTER"/>
    <property type="match status" value="1"/>
</dbReference>
<dbReference type="InterPro" id="IPR036249">
    <property type="entry name" value="Thioredoxin-like_sf"/>
</dbReference>
<feature type="domain" description="GST C-terminal" evidence="3">
    <location>
        <begin position="87"/>
        <end position="214"/>
    </location>
</feature>
<dbReference type="GO" id="GO:0016034">
    <property type="term" value="F:maleylacetoacetate isomerase activity"/>
    <property type="evidence" value="ECO:0007669"/>
    <property type="project" value="TreeGrafter"/>
</dbReference>
<comment type="caution">
    <text evidence="4">The sequence shown here is derived from an EMBL/GenBank/DDBJ whole genome shotgun (WGS) entry which is preliminary data.</text>
</comment>
<dbReference type="SUPFAM" id="SSF47616">
    <property type="entry name" value="GST C-terminal domain-like"/>
    <property type="match status" value="1"/>
</dbReference>
<dbReference type="RefSeq" id="WP_183324873.1">
    <property type="nucleotide sequence ID" value="NZ_JACHXP010000005.1"/>
</dbReference>
<proteinExistence type="inferred from homology"/>
<dbReference type="Gene3D" id="3.40.30.10">
    <property type="entry name" value="Glutaredoxin"/>
    <property type="match status" value="1"/>
</dbReference>
<reference evidence="4 5" key="1">
    <citation type="submission" date="2020-08" db="EMBL/GenBank/DDBJ databases">
        <title>Genomic Encyclopedia of Type Strains, Phase III (KMG-III): the genomes of soil and plant-associated and newly described type strains.</title>
        <authorList>
            <person name="Whitman W."/>
        </authorList>
    </citation>
    <scope>NUCLEOTIDE SEQUENCE [LARGE SCALE GENOMIC DNA]</scope>
    <source>
        <strain evidence="4 5">CECT 7282</strain>
    </source>
</reference>
<dbReference type="CDD" id="cd03042">
    <property type="entry name" value="GST_N_Zeta"/>
    <property type="match status" value="1"/>
</dbReference>
<dbReference type="InterPro" id="IPR004045">
    <property type="entry name" value="Glutathione_S-Trfase_N"/>
</dbReference>
<comment type="similarity">
    <text evidence="1">Belongs to the GST superfamily. Zeta family.</text>
</comment>
<dbReference type="AlphaFoldDB" id="A0A839VBQ1"/>
<dbReference type="InterPro" id="IPR036282">
    <property type="entry name" value="Glutathione-S-Trfase_C_sf"/>
</dbReference>
<dbReference type="Proteomes" id="UP000547614">
    <property type="component" value="Unassembled WGS sequence"/>
</dbReference>
<dbReference type="SFLD" id="SFLDG00358">
    <property type="entry name" value="Main_(cytGST)"/>
    <property type="match status" value="1"/>
</dbReference>
<dbReference type="InterPro" id="IPR005955">
    <property type="entry name" value="GST_Zeta"/>
</dbReference>
<dbReference type="InterPro" id="IPR010987">
    <property type="entry name" value="Glutathione-S-Trfase_C-like"/>
</dbReference>
<dbReference type="InterPro" id="IPR034333">
    <property type="entry name" value="GST_Zeta_N"/>
</dbReference>